<dbReference type="Proteomes" id="UP000324222">
    <property type="component" value="Unassembled WGS sequence"/>
</dbReference>
<feature type="compositionally biased region" description="Basic and acidic residues" evidence="1">
    <location>
        <begin position="62"/>
        <end position="72"/>
    </location>
</feature>
<reference evidence="2 3" key="1">
    <citation type="submission" date="2019-05" db="EMBL/GenBank/DDBJ databases">
        <title>Another draft genome of Portunus trituberculatus and its Hox gene families provides insights of decapod evolution.</title>
        <authorList>
            <person name="Jeong J.-H."/>
            <person name="Song I."/>
            <person name="Kim S."/>
            <person name="Choi T."/>
            <person name="Kim D."/>
            <person name="Ryu S."/>
            <person name="Kim W."/>
        </authorList>
    </citation>
    <scope>NUCLEOTIDE SEQUENCE [LARGE SCALE GENOMIC DNA]</scope>
    <source>
        <tissue evidence="2">Muscle</tissue>
    </source>
</reference>
<feature type="region of interest" description="Disordered" evidence="1">
    <location>
        <begin position="52"/>
        <end position="72"/>
    </location>
</feature>
<proteinExistence type="predicted"/>
<evidence type="ECO:0000313" key="2">
    <source>
        <dbReference type="EMBL" id="MPC18536.1"/>
    </source>
</evidence>
<keyword evidence="3" id="KW-1185">Reference proteome</keyword>
<accession>A0A5B7DBN7</accession>
<protein>
    <submittedName>
        <fullName evidence="2">Uncharacterized protein</fullName>
    </submittedName>
</protein>
<dbReference type="AlphaFoldDB" id="A0A5B7DBN7"/>
<sequence>MHISSTTPTTHRGAAGLPWGLGEGSNRGLCAEGSPEALVGLVTASVCTRPGMVSTASSKRRGPLEGREDLPL</sequence>
<dbReference type="EMBL" id="VSRR010000689">
    <property type="protein sequence ID" value="MPC18536.1"/>
    <property type="molecule type" value="Genomic_DNA"/>
</dbReference>
<organism evidence="2 3">
    <name type="scientific">Portunus trituberculatus</name>
    <name type="common">Swimming crab</name>
    <name type="synonym">Neptunus trituberculatus</name>
    <dbReference type="NCBI Taxonomy" id="210409"/>
    <lineage>
        <taxon>Eukaryota</taxon>
        <taxon>Metazoa</taxon>
        <taxon>Ecdysozoa</taxon>
        <taxon>Arthropoda</taxon>
        <taxon>Crustacea</taxon>
        <taxon>Multicrustacea</taxon>
        <taxon>Malacostraca</taxon>
        <taxon>Eumalacostraca</taxon>
        <taxon>Eucarida</taxon>
        <taxon>Decapoda</taxon>
        <taxon>Pleocyemata</taxon>
        <taxon>Brachyura</taxon>
        <taxon>Eubrachyura</taxon>
        <taxon>Portunoidea</taxon>
        <taxon>Portunidae</taxon>
        <taxon>Portuninae</taxon>
        <taxon>Portunus</taxon>
    </lineage>
</organism>
<name>A0A5B7DBN7_PORTR</name>
<comment type="caution">
    <text evidence="2">The sequence shown here is derived from an EMBL/GenBank/DDBJ whole genome shotgun (WGS) entry which is preliminary data.</text>
</comment>
<gene>
    <name evidence="2" type="ORF">E2C01_011423</name>
</gene>
<evidence type="ECO:0000313" key="3">
    <source>
        <dbReference type="Proteomes" id="UP000324222"/>
    </source>
</evidence>
<evidence type="ECO:0000256" key="1">
    <source>
        <dbReference type="SAM" id="MobiDB-lite"/>
    </source>
</evidence>